<dbReference type="Pfam" id="PF08545">
    <property type="entry name" value="ACP_syn_III"/>
    <property type="match status" value="1"/>
</dbReference>
<dbReference type="KEGG" id="manr:MPAN_011950"/>
<evidence type="ECO:0000256" key="9">
    <source>
        <dbReference type="HAMAP-Rule" id="MF_01815"/>
    </source>
</evidence>
<evidence type="ECO:0000256" key="3">
    <source>
        <dbReference type="ARBA" id="ARBA00022516"/>
    </source>
</evidence>
<dbReference type="AlphaFoldDB" id="A0A7U9TGY6"/>
<dbReference type="GO" id="GO:0005737">
    <property type="term" value="C:cytoplasm"/>
    <property type="evidence" value="ECO:0007669"/>
    <property type="project" value="UniProtKB-SubCell"/>
</dbReference>
<dbReference type="GO" id="GO:0044550">
    <property type="term" value="P:secondary metabolite biosynthetic process"/>
    <property type="evidence" value="ECO:0007669"/>
    <property type="project" value="TreeGrafter"/>
</dbReference>
<keyword evidence="8 9" id="KW-0012">Acyltransferase</keyword>
<evidence type="ECO:0000256" key="8">
    <source>
        <dbReference type="ARBA" id="ARBA00023315"/>
    </source>
</evidence>
<evidence type="ECO:0000313" key="12">
    <source>
        <dbReference type="EMBL" id="BCR36302.1"/>
    </source>
</evidence>
<comment type="catalytic activity">
    <reaction evidence="9">
        <text>malonyl-[ACP] + acetyl-CoA + H(+) = 3-oxobutanoyl-[ACP] + CO2 + CoA</text>
        <dbReference type="Rhea" id="RHEA:12080"/>
        <dbReference type="Rhea" id="RHEA-COMP:9623"/>
        <dbReference type="Rhea" id="RHEA-COMP:9625"/>
        <dbReference type="ChEBI" id="CHEBI:15378"/>
        <dbReference type="ChEBI" id="CHEBI:16526"/>
        <dbReference type="ChEBI" id="CHEBI:57287"/>
        <dbReference type="ChEBI" id="CHEBI:57288"/>
        <dbReference type="ChEBI" id="CHEBI:78449"/>
        <dbReference type="ChEBI" id="CHEBI:78450"/>
        <dbReference type="EC" id="2.3.1.180"/>
    </reaction>
</comment>
<comment type="subunit">
    <text evidence="9">Homodimer.</text>
</comment>
<evidence type="ECO:0000256" key="1">
    <source>
        <dbReference type="ARBA" id="ARBA00008642"/>
    </source>
</evidence>
<keyword evidence="2 9" id="KW-0963">Cytoplasm</keyword>
<keyword evidence="6 9" id="KW-0443">Lipid metabolism</keyword>
<gene>
    <name evidence="12" type="primary">fabH_2</name>
    <name evidence="9" type="synonym">fabH</name>
    <name evidence="12" type="ORF">MPAN_011950</name>
</gene>
<dbReference type="PANTHER" id="PTHR34069:SF2">
    <property type="entry name" value="BETA-KETOACYL-[ACYL-CARRIER-PROTEIN] SYNTHASE III"/>
    <property type="match status" value="1"/>
</dbReference>
<dbReference type="NCBIfam" id="NF006829">
    <property type="entry name" value="PRK09352.1"/>
    <property type="match status" value="1"/>
</dbReference>
<feature type="active site" evidence="9">
    <location>
        <position position="115"/>
    </location>
</feature>
<keyword evidence="9" id="KW-0511">Multifunctional enzyme</keyword>
<feature type="active site" evidence="9">
    <location>
        <position position="268"/>
    </location>
</feature>
<evidence type="ECO:0000259" key="11">
    <source>
        <dbReference type="Pfam" id="PF08545"/>
    </source>
</evidence>
<dbReference type="PANTHER" id="PTHR34069">
    <property type="entry name" value="3-OXOACYL-[ACYL-CARRIER-PROTEIN] SYNTHASE 3"/>
    <property type="match status" value="1"/>
</dbReference>
<dbReference type="GO" id="GO:0033818">
    <property type="term" value="F:beta-ketoacyl-acyl-carrier-protein synthase III activity"/>
    <property type="evidence" value="ECO:0007669"/>
    <property type="project" value="UniProtKB-UniRule"/>
</dbReference>
<evidence type="ECO:0000256" key="6">
    <source>
        <dbReference type="ARBA" id="ARBA00023098"/>
    </source>
</evidence>
<comment type="domain">
    <text evidence="9">The last Arg residue of the ACP-binding site is essential for the weak association between ACP/AcpP and FabH.</text>
</comment>
<dbReference type="CDD" id="cd00830">
    <property type="entry name" value="KAS_III"/>
    <property type="match status" value="1"/>
</dbReference>
<dbReference type="Proteomes" id="UP000620133">
    <property type="component" value="Chromosome"/>
</dbReference>
<dbReference type="InterPro" id="IPR013751">
    <property type="entry name" value="ACP_syn_III_N"/>
</dbReference>
<accession>A0A7U9TGY6</accession>
<sequence>MTQAKIKIISSGKYIPKDVITNQDLEKLVDTNHEWIVSRTGIIRRHKARDEETSDMAYLAAKDALDKSKYNIEDIDLIIVASITGDQMTPSVANFVQKKLGIKHDCMSFDINAACTGFVYGLEVASMMLSSGKFKAAIVIGAEKLTRITNYEDRNTCVLFGDGAGALLIEPSEEENRQAYFYNAAKIDETDALTVVKHIKMDGRKVFLFAVDIMQKSIQKVLKDANLTIDQIDRIIPHQANMRIIQSVSKAMDIPMEKFKINLEEYGNTSAASIPIALDEYMSEENQENKKIILVGFGGGFTYGSALFSL</sequence>
<feature type="region of interest" description="ACP-binding" evidence="9">
    <location>
        <begin position="239"/>
        <end position="243"/>
    </location>
</feature>
<dbReference type="InterPro" id="IPR004655">
    <property type="entry name" value="FabH"/>
</dbReference>
<dbReference type="EC" id="2.3.1.180" evidence="9"/>
<dbReference type="GO" id="GO:0006633">
    <property type="term" value="P:fatty acid biosynthetic process"/>
    <property type="evidence" value="ECO:0007669"/>
    <property type="project" value="UniProtKB-UniRule"/>
</dbReference>
<organism evidence="12 13">
    <name type="scientific">Mariniplasma anaerobium</name>
    <dbReference type="NCBI Taxonomy" id="2735436"/>
    <lineage>
        <taxon>Bacteria</taxon>
        <taxon>Bacillati</taxon>
        <taxon>Mycoplasmatota</taxon>
        <taxon>Mollicutes</taxon>
        <taxon>Acholeplasmatales</taxon>
        <taxon>Acholeplasmataceae</taxon>
        <taxon>Mariniplasma</taxon>
    </lineage>
</organism>
<dbReference type="HAMAP" id="MF_01815">
    <property type="entry name" value="FabH"/>
    <property type="match status" value="1"/>
</dbReference>
<dbReference type="Gene3D" id="3.40.47.10">
    <property type="match status" value="1"/>
</dbReference>
<dbReference type="Pfam" id="PF08541">
    <property type="entry name" value="ACP_syn_III_C"/>
    <property type="match status" value="1"/>
</dbReference>
<evidence type="ECO:0000256" key="2">
    <source>
        <dbReference type="ARBA" id="ARBA00022490"/>
    </source>
</evidence>
<dbReference type="NCBIfam" id="TIGR00747">
    <property type="entry name" value="fabH"/>
    <property type="match status" value="1"/>
</dbReference>
<feature type="domain" description="Beta-ketoacyl-[acyl-carrier-protein] synthase III C-terminal" evidence="10">
    <location>
        <begin position="222"/>
        <end position="308"/>
    </location>
</feature>
<dbReference type="EMBL" id="AP024412">
    <property type="protein sequence ID" value="BCR36302.1"/>
    <property type="molecule type" value="Genomic_DNA"/>
</dbReference>
<protein>
    <recommendedName>
        <fullName evidence="9">Beta-ketoacyl-[acyl-carrier-protein] synthase III</fullName>
        <shortName evidence="9">Beta-ketoacyl-ACP synthase III</shortName>
        <shortName evidence="9">KAS III</shortName>
        <ecNumber evidence="9">2.3.1.180</ecNumber>
    </recommendedName>
    <alternativeName>
        <fullName evidence="9">3-oxoacyl-[acyl-carrier-protein] synthase 3</fullName>
    </alternativeName>
    <alternativeName>
        <fullName evidence="9">3-oxoacyl-[acyl-carrier-protein] synthase III</fullName>
    </alternativeName>
</protein>
<reference evidence="12" key="1">
    <citation type="submission" date="2021-01" db="EMBL/GenBank/DDBJ databases">
        <title>Draft genome sequence of Acholeplasmataceae bacterium strain Mahy22.</title>
        <authorList>
            <person name="Watanabe M."/>
            <person name="Kojima H."/>
            <person name="Fukui M."/>
        </authorList>
    </citation>
    <scope>NUCLEOTIDE SEQUENCE</scope>
    <source>
        <strain evidence="12">Mahy22</strain>
    </source>
</reference>
<comment type="pathway">
    <text evidence="9">Lipid metabolism; fatty acid biosynthesis.</text>
</comment>
<dbReference type="RefSeq" id="WP_176238880.1">
    <property type="nucleotide sequence ID" value="NZ_AP024412.1"/>
</dbReference>
<comment type="similarity">
    <text evidence="1 9">Belongs to the thiolase-like superfamily. FabH family.</text>
</comment>
<evidence type="ECO:0000313" key="13">
    <source>
        <dbReference type="Proteomes" id="UP000620133"/>
    </source>
</evidence>
<dbReference type="InterPro" id="IPR013747">
    <property type="entry name" value="ACP_syn_III_C"/>
</dbReference>
<keyword evidence="7 9" id="KW-0275">Fatty acid biosynthesis</keyword>
<comment type="subcellular location">
    <subcellularLocation>
        <location evidence="9">Cytoplasm</location>
    </subcellularLocation>
</comment>
<keyword evidence="5 9" id="KW-0276">Fatty acid metabolism</keyword>
<proteinExistence type="inferred from homology"/>
<evidence type="ECO:0000259" key="10">
    <source>
        <dbReference type="Pfam" id="PF08541"/>
    </source>
</evidence>
<dbReference type="SUPFAM" id="SSF53901">
    <property type="entry name" value="Thiolase-like"/>
    <property type="match status" value="1"/>
</dbReference>
<comment type="function">
    <text evidence="9">Catalyzes the condensation reaction of fatty acid synthesis by the addition to an acyl acceptor of two carbons from malonyl-ACP. Catalyzes the first condensation reaction which initiates fatty acid synthesis and may therefore play a role in governing the total rate of fatty acid production. Possesses both acetoacetyl-ACP synthase and acetyl transacylase activities. Its substrate specificity determines the biosynthesis of branched-chain and/or straight-chain of fatty acids.</text>
</comment>
<dbReference type="InterPro" id="IPR016039">
    <property type="entry name" value="Thiolase-like"/>
</dbReference>
<feature type="active site" evidence="9">
    <location>
        <position position="238"/>
    </location>
</feature>
<evidence type="ECO:0000256" key="4">
    <source>
        <dbReference type="ARBA" id="ARBA00022679"/>
    </source>
</evidence>
<evidence type="ECO:0000256" key="7">
    <source>
        <dbReference type="ARBA" id="ARBA00023160"/>
    </source>
</evidence>
<dbReference type="UniPathway" id="UPA00094"/>
<keyword evidence="13" id="KW-1185">Reference proteome</keyword>
<name>A0A7U9TGY6_9MOLU</name>
<evidence type="ECO:0000256" key="5">
    <source>
        <dbReference type="ARBA" id="ARBA00022832"/>
    </source>
</evidence>
<dbReference type="GO" id="GO:0004315">
    <property type="term" value="F:3-oxoacyl-[acyl-carrier-protein] synthase activity"/>
    <property type="evidence" value="ECO:0007669"/>
    <property type="project" value="InterPro"/>
</dbReference>
<feature type="domain" description="Beta-ketoacyl-[acyl-carrier-protein] synthase III N-terminal" evidence="11">
    <location>
        <begin position="109"/>
        <end position="176"/>
    </location>
</feature>
<keyword evidence="3 9" id="KW-0444">Lipid biosynthesis</keyword>
<keyword evidence="4 9" id="KW-0808">Transferase</keyword>